<evidence type="ECO:0000256" key="3">
    <source>
        <dbReference type="RuleBase" id="RU366061"/>
    </source>
</evidence>
<organism evidence="5 6">
    <name type="scientific">Taxus chinensis</name>
    <name type="common">Chinese yew</name>
    <name type="synonym">Taxus wallichiana var. chinensis</name>
    <dbReference type="NCBI Taxonomy" id="29808"/>
    <lineage>
        <taxon>Eukaryota</taxon>
        <taxon>Viridiplantae</taxon>
        <taxon>Streptophyta</taxon>
        <taxon>Embryophyta</taxon>
        <taxon>Tracheophyta</taxon>
        <taxon>Spermatophyta</taxon>
        <taxon>Pinopsida</taxon>
        <taxon>Pinidae</taxon>
        <taxon>Conifers II</taxon>
        <taxon>Cupressales</taxon>
        <taxon>Taxaceae</taxon>
        <taxon>Taxus</taxon>
    </lineage>
</organism>
<comment type="function">
    <text evidence="3">Oxygenase that can act as both a histone lysine demethylase and a ribosomal histidine hydroxylase.</text>
</comment>
<accession>A0AA38FJ96</accession>
<keyword evidence="3" id="KW-0539">Nucleus</keyword>
<comment type="similarity">
    <text evidence="3">Belongs to the ROX family.</text>
</comment>
<sequence length="794" mass="89919">VSLWSAETVGAAALWSFEMNLKVASDKEIVTALLAMIRNQKADISVAACNALIDLTTTSFGREKLRESGATEQLFLLFCQVAHSLCKCKVEAADQKQLSRSSLVYSGFQMEGDEFLMLILDAITILVFNDNGNHMASVSKDLVFATSSFMHELWGRLQEQNQKNMQKLECKNKDKFSVVSGKRCSTAKMIFRLAIEQTVPNGLTCFVETVKKSIFRDADSGFEHFARYHWECCPMLIRKTMKRECDNDIISLLNMATRKQNINDILDQMLKGMVSCPPVTADNLDVMDFLREIQDNLGHPMVYGQDIRIIRSVAGEVNGEFSKTNLGTKEQHFFRDINHTVRAGMPKFVCLQDCKQAYKLGYTIAIRGMEFRSCKVAEVADALAMVFGQVTVGANLYLTPPSSQGLSSHYDDHCVLVCQLAGNKRWDIFPPENLLPRLYEPLSAVHNAQDDVSDLKEILLMEGDILYIPRGFPHAANTIIDDCGHRYNQVEDKSDLCDACLCGCDTHPDNMGEKKYGFDNFQASQTGCINKNSYPICHEAIGLDASQSFADEPARDGYSLHLTFGIEVEPPFEWEGFLHIALHYWEQYQKIEDLILNYGSEKIFHLAVQMLHIAIGNLGGSCNLLRKACMVAAPFWHYRNSNNDWEVEFGSDKNSDTISPGCPEKDFSSEEVFSSLIGIVRRRCNFADAYRIIEVNVTQLGCDSFPWMKWLRHLSPGDSTSSSQYGWNDPSECLKEIFQPGQLQVFHYERVFLQVKSRFSNEVKFDEAFKGFQFLLDKYRHARKQFINGMLALH</sequence>
<proteinExistence type="inferred from homology"/>
<keyword evidence="3" id="KW-0223">Dioxygenase</keyword>
<reference evidence="5 6" key="1">
    <citation type="journal article" date="2021" name="Nat. Plants">
        <title>The Taxus genome provides insights into paclitaxel biosynthesis.</title>
        <authorList>
            <person name="Xiong X."/>
            <person name="Gou J."/>
            <person name="Liao Q."/>
            <person name="Li Y."/>
            <person name="Zhou Q."/>
            <person name="Bi G."/>
            <person name="Li C."/>
            <person name="Du R."/>
            <person name="Wang X."/>
            <person name="Sun T."/>
            <person name="Guo L."/>
            <person name="Liang H."/>
            <person name="Lu P."/>
            <person name="Wu Y."/>
            <person name="Zhang Z."/>
            <person name="Ro D.K."/>
            <person name="Shang Y."/>
            <person name="Huang S."/>
            <person name="Yan J."/>
        </authorList>
    </citation>
    <scope>NUCLEOTIDE SEQUENCE [LARGE SCALE GENOMIC DNA]</scope>
    <source>
        <strain evidence="5">Ta-2019</strain>
    </source>
</reference>
<dbReference type="GO" id="GO:0005730">
    <property type="term" value="C:nucleolus"/>
    <property type="evidence" value="ECO:0007669"/>
    <property type="project" value="TreeGrafter"/>
</dbReference>
<keyword evidence="2 3" id="KW-0408">Iron</keyword>
<dbReference type="PROSITE" id="PS51184">
    <property type="entry name" value="JMJC"/>
    <property type="match status" value="1"/>
</dbReference>
<evidence type="ECO:0000256" key="2">
    <source>
        <dbReference type="ARBA" id="ARBA00023004"/>
    </source>
</evidence>
<dbReference type="Proteomes" id="UP000824469">
    <property type="component" value="Unassembled WGS sequence"/>
</dbReference>
<protein>
    <recommendedName>
        <fullName evidence="3">Bifunctional lysine-specific demethylase and histidyl-hydroxylase</fullName>
        <ecNumber evidence="3">1.14.11.-</ecNumber>
    </recommendedName>
</protein>
<comment type="caution">
    <text evidence="5">The sequence shown here is derived from an EMBL/GenBank/DDBJ whole genome shotgun (WGS) entry which is preliminary data.</text>
</comment>
<dbReference type="EC" id="1.14.11.-" evidence="3"/>
<dbReference type="GO" id="GO:0005506">
    <property type="term" value="F:iron ion binding"/>
    <property type="evidence" value="ECO:0007669"/>
    <property type="project" value="UniProtKB-UniRule"/>
</dbReference>
<name>A0AA38FJ96_TAXCH</name>
<dbReference type="EMBL" id="JAHRHJ020000008">
    <property type="protein sequence ID" value="KAH9304706.1"/>
    <property type="molecule type" value="Genomic_DNA"/>
</dbReference>
<dbReference type="Pfam" id="PF08007">
    <property type="entry name" value="JmjC_2"/>
    <property type="match status" value="1"/>
</dbReference>
<gene>
    <name evidence="5" type="ORF">KI387_009110</name>
</gene>
<dbReference type="OMA" id="LHRKHEI"/>
<evidence type="ECO:0000313" key="6">
    <source>
        <dbReference type="Proteomes" id="UP000824469"/>
    </source>
</evidence>
<dbReference type="InterPro" id="IPR039994">
    <property type="entry name" value="NO66-like"/>
</dbReference>
<feature type="domain" description="JmjC" evidence="4">
    <location>
        <begin position="366"/>
        <end position="506"/>
    </location>
</feature>
<evidence type="ECO:0000259" key="4">
    <source>
        <dbReference type="PROSITE" id="PS51184"/>
    </source>
</evidence>
<dbReference type="AlphaFoldDB" id="A0AA38FJ96"/>
<keyword evidence="3" id="KW-0804">Transcription</keyword>
<evidence type="ECO:0000256" key="1">
    <source>
        <dbReference type="ARBA" id="ARBA00022723"/>
    </source>
</evidence>
<evidence type="ECO:0000313" key="5">
    <source>
        <dbReference type="EMBL" id="KAH9304706.1"/>
    </source>
</evidence>
<dbReference type="PANTHER" id="PTHR13096">
    <property type="entry name" value="MINA53 MYC INDUCED NUCLEAR ANTIGEN"/>
    <property type="match status" value="1"/>
</dbReference>
<dbReference type="PANTHER" id="PTHR13096:SF9">
    <property type="entry name" value="BIFUNCTIONAL LYSINE-SPECIFIC DEMETHYLASE AND HISTIDYL-HYDROXYLASE"/>
    <property type="match status" value="1"/>
</dbReference>
<keyword evidence="3" id="KW-0805">Transcription regulation</keyword>
<dbReference type="Gene3D" id="2.60.120.650">
    <property type="entry name" value="Cupin"/>
    <property type="match status" value="1"/>
</dbReference>
<dbReference type="GO" id="GO:0051864">
    <property type="term" value="F:histone H3K36 demethylase activity"/>
    <property type="evidence" value="ECO:0007669"/>
    <property type="project" value="TreeGrafter"/>
</dbReference>
<dbReference type="SUPFAM" id="SSF51197">
    <property type="entry name" value="Clavaminate synthase-like"/>
    <property type="match status" value="1"/>
</dbReference>
<keyword evidence="3" id="KW-0560">Oxidoreductase</keyword>
<comment type="cofactor">
    <cofactor evidence="3">
        <name>Fe(2+)</name>
        <dbReference type="ChEBI" id="CHEBI:29033"/>
    </cofactor>
    <text evidence="3">Binds 1 Fe(2+) ion per subunit.</text>
</comment>
<dbReference type="GO" id="GO:0032453">
    <property type="term" value="F:histone H3K4 demethylase activity"/>
    <property type="evidence" value="ECO:0007669"/>
    <property type="project" value="TreeGrafter"/>
</dbReference>
<feature type="non-terminal residue" evidence="5">
    <location>
        <position position="1"/>
    </location>
</feature>
<dbReference type="InterPro" id="IPR003347">
    <property type="entry name" value="JmjC_dom"/>
</dbReference>
<keyword evidence="6" id="KW-1185">Reference proteome</keyword>
<comment type="subcellular location">
    <subcellularLocation>
        <location evidence="3">Nucleus</location>
    </subcellularLocation>
</comment>
<keyword evidence="1 3" id="KW-0479">Metal-binding</keyword>